<proteinExistence type="predicted"/>
<dbReference type="EMBL" id="FONT01000002">
    <property type="protein sequence ID" value="SFE56871.1"/>
    <property type="molecule type" value="Genomic_DNA"/>
</dbReference>
<sequence length="69" mass="8002">MLEKLVYSLASLGVATLFRMPDITNSSENERKPCRSWELGERHDNLPTLTPCRLASVDQVTDHCKWRWV</sequence>
<dbReference type="Proteomes" id="UP000199516">
    <property type="component" value="Unassembled WGS sequence"/>
</dbReference>
<name>A0A1I2BL15_9BACI</name>
<reference evidence="1 2" key="1">
    <citation type="submission" date="2016-10" db="EMBL/GenBank/DDBJ databases">
        <authorList>
            <person name="de Groot N.N."/>
        </authorList>
    </citation>
    <scope>NUCLEOTIDE SEQUENCE [LARGE SCALE GENOMIC DNA]</scope>
    <source>
        <strain evidence="1 2">DSM 23995</strain>
    </source>
</reference>
<evidence type="ECO:0000313" key="2">
    <source>
        <dbReference type="Proteomes" id="UP000199516"/>
    </source>
</evidence>
<dbReference type="AlphaFoldDB" id="A0A1I2BL15"/>
<keyword evidence="2" id="KW-1185">Reference proteome</keyword>
<gene>
    <name evidence="1" type="ORF">SAMN05192532_102371</name>
</gene>
<accession>A0A1I2BL15</accession>
<protein>
    <submittedName>
        <fullName evidence="1">Uncharacterized protein</fullName>
    </submittedName>
</protein>
<organism evidence="1 2">
    <name type="scientific">Alteribacillus iranensis</name>
    <dbReference type="NCBI Taxonomy" id="930128"/>
    <lineage>
        <taxon>Bacteria</taxon>
        <taxon>Bacillati</taxon>
        <taxon>Bacillota</taxon>
        <taxon>Bacilli</taxon>
        <taxon>Bacillales</taxon>
        <taxon>Bacillaceae</taxon>
        <taxon>Alteribacillus</taxon>
    </lineage>
</organism>
<evidence type="ECO:0000313" key="1">
    <source>
        <dbReference type="EMBL" id="SFE56871.1"/>
    </source>
</evidence>